<dbReference type="Gene3D" id="3.40.50.150">
    <property type="entry name" value="Vaccinia Virus protein VP39"/>
    <property type="match status" value="1"/>
</dbReference>
<dbReference type="PANTHER" id="PTHR32266">
    <property type="entry name" value="NICOTIANAMINE SYNTHASE 3"/>
    <property type="match status" value="1"/>
</dbReference>
<dbReference type="Pfam" id="PF03059">
    <property type="entry name" value="NAS"/>
    <property type="match status" value="1"/>
</dbReference>
<keyword evidence="3 6" id="KW-0808">Transferase</keyword>
<dbReference type="OrthoDB" id="1858069at2759"/>
<dbReference type="GO" id="GO:0030418">
    <property type="term" value="P:nicotianamine biosynthetic process"/>
    <property type="evidence" value="ECO:0000318"/>
    <property type="project" value="GO_Central"/>
</dbReference>
<protein>
    <recommendedName>
        <fullName evidence="2 6">Nicotianamine synthase</fullName>
        <ecNumber evidence="2 6">2.5.1.43</ecNumber>
    </recommendedName>
</protein>
<evidence type="ECO:0000256" key="3">
    <source>
        <dbReference type="ARBA" id="ARBA00022679"/>
    </source>
</evidence>
<dbReference type="PROSITE" id="PS51142">
    <property type="entry name" value="NAS"/>
    <property type="match status" value="1"/>
</dbReference>
<keyword evidence="8" id="KW-1185">Reference proteome</keyword>
<evidence type="ECO:0000313" key="7">
    <source>
        <dbReference type="EMBL" id="KMZ59503.1"/>
    </source>
</evidence>
<dbReference type="EC" id="2.5.1.43" evidence="2 6"/>
<dbReference type="GO" id="GO:0030410">
    <property type="term" value="F:nicotianamine synthase activity"/>
    <property type="evidence" value="ECO:0000318"/>
    <property type="project" value="GO_Central"/>
</dbReference>
<proteinExistence type="inferred from homology"/>
<dbReference type="Proteomes" id="UP000036987">
    <property type="component" value="Unassembled WGS sequence"/>
</dbReference>
<dbReference type="AlphaFoldDB" id="A0A0K9NSC5"/>
<comment type="catalytic activity">
    <reaction evidence="5 6">
        <text>3 S-adenosyl-L-methionine = nicotianamine + 3 S-methyl-5'-thioadenosine + 3 H(+)</text>
        <dbReference type="Rhea" id="RHEA:16481"/>
        <dbReference type="ChEBI" id="CHEBI:15378"/>
        <dbReference type="ChEBI" id="CHEBI:17509"/>
        <dbReference type="ChEBI" id="CHEBI:58249"/>
        <dbReference type="ChEBI" id="CHEBI:59789"/>
        <dbReference type="EC" id="2.5.1.43"/>
    </reaction>
</comment>
<evidence type="ECO:0000256" key="1">
    <source>
        <dbReference type="ARBA" id="ARBA00007009"/>
    </source>
</evidence>
<dbReference type="EMBL" id="LFYR01001785">
    <property type="protein sequence ID" value="KMZ59503.1"/>
    <property type="molecule type" value="Genomic_DNA"/>
</dbReference>
<keyword evidence="4 6" id="KW-0949">S-adenosyl-L-methionine</keyword>
<dbReference type="PANTHER" id="PTHR32266:SF12">
    <property type="entry name" value="NICOTIANAMINE SYNTHASE 3"/>
    <property type="match status" value="1"/>
</dbReference>
<comment type="caution">
    <text evidence="7">The sequence shown here is derived from an EMBL/GenBank/DDBJ whole genome shotgun (WGS) entry which is preliminary data.</text>
</comment>
<dbReference type="STRING" id="29655.A0A0K9NSC5"/>
<evidence type="ECO:0000256" key="5">
    <source>
        <dbReference type="ARBA" id="ARBA00049391"/>
    </source>
</evidence>
<name>A0A0K9NSC5_ZOSMR</name>
<gene>
    <name evidence="7" type="ORF">ZOSMA_68G00910</name>
</gene>
<sequence length="403" mass="44670">MGDQEEQQPTLEERSVLDLLQKINKLHAEISKLQSLSPSEKVNGLFTELVTTCIPPSTIDTTKLTKADNSMRSDLINLCGKAEELLERHYSTLLSEKENPLDHLNLFPYYSNYLKLSQLEHTILTTRFPHTAHSAALKVAFIGSGPLPLSSVVLAKHHMQSSVIHNYDVDPLANSLAMRLTSSDGDLSQRMVFHTCNVMDVTSQLKDYDVVFLATLVGMGKDEKVLIIEHLANYMAPLAVLMVRSATGARGFLYPVVDPNDLQDHGFELISAFHPTDEVINSVLIGRKKLSEKQEVCCHSQVIGNTDEVINSVFNGRKKLSEKQEVCCHSQVIGNTDEVINSVLMGKKLSEKQEVCCHSQVIGNTDEVINSVFNGRKKLPEKQEVCCHSQVIGNGSANIYGEV</sequence>
<evidence type="ECO:0000313" key="8">
    <source>
        <dbReference type="Proteomes" id="UP000036987"/>
    </source>
</evidence>
<evidence type="ECO:0000256" key="6">
    <source>
        <dbReference type="RuleBase" id="RU368095"/>
    </source>
</evidence>
<evidence type="ECO:0000256" key="4">
    <source>
        <dbReference type="ARBA" id="ARBA00022691"/>
    </source>
</evidence>
<reference evidence="8" key="1">
    <citation type="journal article" date="2016" name="Nature">
        <title>The genome of the seagrass Zostera marina reveals angiosperm adaptation to the sea.</title>
        <authorList>
            <person name="Olsen J.L."/>
            <person name="Rouze P."/>
            <person name="Verhelst B."/>
            <person name="Lin Y.-C."/>
            <person name="Bayer T."/>
            <person name="Collen J."/>
            <person name="Dattolo E."/>
            <person name="De Paoli E."/>
            <person name="Dittami S."/>
            <person name="Maumus F."/>
            <person name="Michel G."/>
            <person name="Kersting A."/>
            <person name="Lauritano C."/>
            <person name="Lohaus R."/>
            <person name="Toepel M."/>
            <person name="Tonon T."/>
            <person name="Vanneste K."/>
            <person name="Amirebrahimi M."/>
            <person name="Brakel J."/>
            <person name="Bostroem C."/>
            <person name="Chovatia M."/>
            <person name="Grimwood J."/>
            <person name="Jenkins J.W."/>
            <person name="Jueterbock A."/>
            <person name="Mraz A."/>
            <person name="Stam W.T."/>
            <person name="Tice H."/>
            <person name="Bornberg-Bauer E."/>
            <person name="Green P.J."/>
            <person name="Pearson G.A."/>
            <person name="Procaccini G."/>
            <person name="Duarte C.M."/>
            <person name="Schmutz J."/>
            <person name="Reusch T.B.H."/>
            <person name="Van de Peer Y."/>
        </authorList>
    </citation>
    <scope>NUCLEOTIDE SEQUENCE [LARGE SCALE GENOMIC DNA]</scope>
    <source>
        <strain evidence="8">cv. Finnish</strain>
    </source>
</reference>
<dbReference type="InterPro" id="IPR029063">
    <property type="entry name" value="SAM-dependent_MTases_sf"/>
</dbReference>
<dbReference type="InterPro" id="IPR004298">
    <property type="entry name" value="Nicotian_synth"/>
</dbReference>
<organism evidence="7 8">
    <name type="scientific">Zostera marina</name>
    <name type="common">Eelgrass</name>
    <dbReference type="NCBI Taxonomy" id="29655"/>
    <lineage>
        <taxon>Eukaryota</taxon>
        <taxon>Viridiplantae</taxon>
        <taxon>Streptophyta</taxon>
        <taxon>Embryophyta</taxon>
        <taxon>Tracheophyta</taxon>
        <taxon>Spermatophyta</taxon>
        <taxon>Magnoliopsida</taxon>
        <taxon>Liliopsida</taxon>
        <taxon>Zosteraceae</taxon>
        <taxon>Zostera</taxon>
    </lineage>
</organism>
<comment type="function">
    <text evidence="6">Synthesizes nicotianamine, a polyamine which serves as a sensor for the physiological iron status within the plant, and/or might be involved in the transport of iron.</text>
</comment>
<evidence type="ECO:0000256" key="2">
    <source>
        <dbReference type="ARBA" id="ARBA00012675"/>
    </source>
</evidence>
<accession>A0A0K9NSC5</accession>
<dbReference type="OMA" id="CHSQVIG"/>
<comment type="similarity">
    <text evidence="1 6">Belongs to the nicotianamine synthase (NAS)-like family.</text>
</comment>